<sequence>KQETGRFKLAKLLEFKDVALRGKVYKESTENCKLCKNTGFVMLEKRDNGRIYEFCNRCICKIGQSLNSNIKTVTEADLTERYKDYNDIYRLEKPRFENIDVQEFKKEKIGGFV</sequence>
<gene>
    <name evidence="1" type="ORF">NE398_21765</name>
</gene>
<keyword evidence="2" id="KW-1185">Reference proteome</keyword>
<accession>A0A9X3XP91</accession>
<dbReference type="RefSeq" id="WP_272470974.1">
    <property type="nucleotide sequence ID" value="NZ_JAMRYU010000134.1"/>
</dbReference>
<feature type="non-terminal residue" evidence="1">
    <location>
        <position position="1"/>
    </location>
</feature>
<dbReference type="EMBL" id="JAMRYU010000134">
    <property type="protein sequence ID" value="MDC4242748.1"/>
    <property type="molecule type" value="Genomic_DNA"/>
</dbReference>
<evidence type="ECO:0000313" key="1">
    <source>
        <dbReference type="EMBL" id="MDC4242748.1"/>
    </source>
</evidence>
<reference evidence="1" key="1">
    <citation type="submission" date="2022-05" db="EMBL/GenBank/DDBJ databases">
        <title>Draft genome sequence of Clostridium tertium strain CP3 isolated from Peru.</title>
        <authorList>
            <person name="Hurtado R."/>
            <person name="Lima L."/>
            <person name="Sousa T."/>
            <person name="Jaiswal A.K."/>
            <person name="Tiwari S."/>
            <person name="Maturrano L."/>
            <person name="Brenig B."/>
            <person name="Azevedo V."/>
        </authorList>
    </citation>
    <scope>NUCLEOTIDE SEQUENCE</scope>
    <source>
        <strain evidence="1">CP3</strain>
    </source>
</reference>
<dbReference type="AlphaFoldDB" id="A0A9X3XP91"/>
<evidence type="ECO:0000313" key="2">
    <source>
        <dbReference type="Proteomes" id="UP001141183"/>
    </source>
</evidence>
<organism evidence="1 2">
    <name type="scientific">Clostridium tertium</name>
    <dbReference type="NCBI Taxonomy" id="1559"/>
    <lineage>
        <taxon>Bacteria</taxon>
        <taxon>Bacillati</taxon>
        <taxon>Bacillota</taxon>
        <taxon>Clostridia</taxon>
        <taxon>Eubacteriales</taxon>
        <taxon>Clostridiaceae</taxon>
        <taxon>Clostridium</taxon>
    </lineage>
</organism>
<dbReference type="Proteomes" id="UP001141183">
    <property type="component" value="Unassembled WGS sequence"/>
</dbReference>
<comment type="caution">
    <text evidence="1">The sequence shown here is derived from an EMBL/GenBank/DDBJ whole genome shotgun (WGS) entry which is preliminary data.</text>
</comment>
<name>A0A9X3XP91_9CLOT</name>
<protein>
    <submittedName>
        <fullName evidence="1">Uncharacterized protein</fullName>
    </submittedName>
</protein>
<proteinExistence type="predicted"/>